<dbReference type="EMBL" id="NOXU01000032">
    <property type="protein sequence ID" value="OYQ31717.1"/>
    <property type="molecule type" value="Genomic_DNA"/>
</dbReference>
<keyword evidence="2" id="KW-0479">Metal-binding</keyword>
<name>A0A255YR60_9PROT</name>
<protein>
    <submittedName>
        <fullName evidence="7">Formimidoylglutamate deiminase</fullName>
    </submittedName>
</protein>
<dbReference type="SUPFAM" id="SSF51338">
    <property type="entry name" value="Composite domain of metallo-dependent hydrolases"/>
    <property type="match status" value="1"/>
</dbReference>
<keyword evidence="3" id="KW-0378">Hydrolase</keyword>
<sequence length="451" mass="47792">MAGFWFQQALLPGGWAEGVRVVEQGGVIASVTIGTAPEPTDERHVIALPGLPNLHSHAFQRGMAGLAERRGPGEDSFWTWREVMYRFAHRIGPDEMQAIAAMAFVEMLEGGFTRVGEFHYIHQDVDGRPYADPAEMGARLAQAAAETGIALTLLPVLYQYGGFGGQAPGPGQKRFINSIDGFTRVVEASRAALSTLPDGVVGVAPHSLRAVTPDSLSHVPALAAGGPIHIHIAEQVKEVADCHAWCGQRPVAWLFDHMAVDGQWCLVHATQMDAAETAKLAASGAVAGLCPITEANLGDGIFNGRDYLAAGGLFGIGSDSNVLIDAAEELRSLEYAQRLAHRARNVLGRADTPSTGRALFDGALTGGARALGQKDVGLSVGAAADFLTLDATQPSLTARRGDALLDGFIFAGQRMVDGVWRRGRRVVSGGRHIVRDAVAARYRLALGTILS</sequence>
<dbReference type="OrthoDB" id="9796020at2"/>
<evidence type="ECO:0000313" key="7">
    <source>
        <dbReference type="EMBL" id="OYQ31717.1"/>
    </source>
</evidence>
<evidence type="ECO:0000259" key="6">
    <source>
        <dbReference type="Pfam" id="PF22429"/>
    </source>
</evidence>
<keyword evidence="4" id="KW-0862">Zinc</keyword>
<dbReference type="InterPro" id="IPR032466">
    <property type="entry name" value="Metal_Hydrolase"/>
</dbReference>
<dbReference type="GO" id="GO:0005829">
    <property type="term" value="C:cytosol"/>
    <property type="evidence" value="ECO:0007669"/>
    <property type="project" value="TreeGrafter"/>
</dbReference>
<gene>
    <name evidence="7" type="ORF">CHU95_21525</name>
</gene>
<comment type="caution">
    <text evidence="7">The sequence shown here is derived from an EMBL/GenBank/DDBJ whole genome shotgun (WGS) entry which is preliminary data.</text>
</comment>
<dbReference type="GO" id="GO:0046872">
    <property type="term" value="F:metal ion binding"/>
    <property type="evidence" value="ECO:0007669"/>
    <property type="project" value="UniProtKB-KW"/>
</dbReference>
<dbReference type="GO" id="GO:0019239">
    <property type="term" value="F:deaminase activity"/>
    <property type="evidence" value="ECO:0007669"/>
    <property type="project" value="TreeGrafter"/>
</dbReference>
<dbReference type="InterPro" id="IPR051607">
    <property type="entry name" value="Metallo-dep_hydrolases"/>
</dbReference>
<dbReference type="RefSeq" id="WP_094458413.1">
    <property type="nucleotide sequence ID" value="NZ_NOXU01000032.1"/>
</dbReference>
<organism evidence="7 8">
    <name type="scientific">Niveispirillum lacus</name>
    <dbReference type="NCBI Taxonomy" id="1981099"/>
    <lineage>
        <taxon>Bacteria</taxon>
        <taxon>Pseudomonadati</taxon>
        <taxon>Pseudomonadota</taxon>
        <taxon>Alphaproteobacteria</taxon>
        <taxon>Rhodospirillales</taxon>
        <taxon>Azospirillaceae</taxon>
        <taxon>Niveispirillum</taxon>
    </lineage>
</organism>
<reference evidence="7 8" key="1">
    <citation type="submission" date="2017-07" db="EMBL/GenBank/DDBJ databases">
        <title>Niveispirillum cyanobacteriorum sp. nov., isolated from cyanobacterial aggregates in a eutrophic lake.</title>
        <authorList>
            <person name="Cai H."/>
        </authorList>
    </citation>
    <scope>NUCLEOTIDE SEQUENCE [LARGE SCALE GENOMIC DNA]</scope>
    <source>
        <strain evidence="8">TH1-14</strain>
    </source>
</reference>
<dbReference type="CDD" id="cd01313">
    <property type="entry name" value="Met_dep_hydrolase_E"/>
    <property type="match status" value="1"/>
</dbReference>
<dbReference type="NCBIfam" id="NF006684">
    <property type="entry name" value="PRK09229.1-5"/>
    <property type="match status" value="1"/>
</dbReference>
<dbReference type="InterPro" id="IPR011059">
    <property type="entry name" value="Metal-dep_hydrolase_composite"/>
</dbReference>
<dbReference type="InterPro" id="IPR006680">
    <property type="entry name" value="Amidohydro-rel"/>
</dbReference>
<accession>A0A255YR60</accession>
<dbReference type="InterPro" id="IPR010252">
    <property type="entry name" value="HutF"/>
</dbReference>
<dbReference type="InterPro" id="IPR055156">
    <property type="entry name" value="HutF-like_N"/>
</dbReference>
<dbReference type="Pfam" id="PF22429">
    <property type="entry name" value="HutF_N"/>
    <property type="match status" value="1"/>
</dbReference>
<dbReference type="Pfam" id="PF01979">
    <property type="entry name" value="Amidohydro_1"/>
    <property type="match status" value="1"/>
</dbReference>
<evidence type="ECO:0000313" key="8">
    <source>
        <dbReference type="Proteomes" id="UP000216998"/>
    </source>
</evidence>
<dbReference type="NCBIfam" id="NF006683">
    <property type="entry name" value="PRK09229.1-4"/>
    <property type="match status" value="1"/>
</dbReference>
<feature type="domain" description="Amidohydrolase-related" evidence="5">
    <location>
        <begin position="46"/>
        <end position="426"/>
    </location>
</feature>
<evidence type="ECO:0000256" key="1">
    <source>
        <dbReference type="ARBA" id="ARBA00001947"/>
    </source>
</evidence>
<dbReference type="Gene3D" id="2.30.40.10">
    <property type="entry name" value="Urease, subunit C, domain 1"/>
    <property type="match status" value="1"/>
</dbReference>
<evidence type="ECO:0000256" key="4">
    <source>
        <dbReference type="ARBA" id="ARBA00022833"/>
    </source>
</evidence>
<evidence type="ECO:0000259" key="5">
    <source>
        <dbReference type="Pfam" id="PF01979"/>
    </source>
</evidence>
<proteinExistence type="predicted"/>
<dbReference type="PANTHER" id="PTHR11271">
    <property type="entry name" value="GUANINE DEAMINASE"/>
    <property type="match status" value="1"/>
</dbReference>
<comment type="cofactor">
    <cofactor evidence="1">
        <name>Zn(2+)</name>
        <dbReference type="ChEBI" id="CHEBI:29105"/>
    </cofactor>
</comment>
<evidence type="ECO:0000256" key="2">
    <source>
        <dbReference type="ARBA" id="ARBA00022723"/>
    </source>
</evidence>
<dbReference type="NCBIfam" id="TIGR02022">
    <property type="entry name" value="hutF"/>
    <property type="match status" value="1"/>
</dbReference>
<feature type="domain" description="Formimidoylglutamate deiminase N-terminal" evidence="6">
    <location>
        <begin position="7"/>
        <end position="44"/>
    </location>
</feature>
<dbReference type="AlphaFoldDB" id="A0A255YR60"/>
<dbReference type="NCBIfam" id="NF006681">
    <property type="entry name" value="PRK09229.1-2"/>
    <property type="match status" value="1"/>
</dbReference>
<evidence type="ECO:0000256" key="3">
    <source>
        <dbReference type="ARBA" id="ARBA00022801"/>
    </source>
</evidence>
<dbReference type="Gene3D" id="3.20.20.140">
    <property type="entry name" value="Metal-dependent hydrolases"/>
    <property type="match status" value="1"/>
</dbReference>
<keyword evidence="8" id="KW-1185">Reference proteome</keyword>
<dbReference type="PANTHER" id="PTHR11271:SF48">
    <property type="entry name" value="AMIDOHYDROLASE-RELATED DOMAIN-CONTAINING PROTEIN"/>
    <property type="match status" value="1"/>
</dbReference>
<dbReference type="Proteomes" id="UP000216998">
    <property type="component" value="Unassembled WGS sequence"/>
</dbReference>
<dbReference type="SUPFAM" id="SSF51556">
    <property type="entry name" value="Metallo-dependent hydrolases"/>
    <property type="match status" value="1"/>
</dbReference>